<keyword evidence="4 11" id="KW-0812">Transmembrane</keyword>
<comment type="similarity">
    <text evidence="2">Belongs to the ABC transporter superfamily. ABCG family. PDR (TC 3.A.1.205) subfamily.</text>
</comment>
<dbReference type="GO" id="GO:0016887">
    <property type="term" value="F:ATP hydrolysis activity"/>
    <property type="evidence" value="ECO:0007669"/>
    <property type="project" value="InterPro"/>
</dbReference>
<dbReference type="Gene3D" id="3.40.50.300">
    <property type="entry name" value="P-loop containing nucleotide triphosphate hydrolases"/>
    <property type="match status" value="2"/>
</dbReference>
<dbReference type="InterPro" id="IPR003593">
    <property type="entry name" value="AAA+_ATPase"/>
</dbReference>
<gene>
    <name evidence="13" type="primary">PDR1_8</name>
    <name evidence="13" type="ORF">A4A49_09054</name>
</gene>
<dbReference type="CDD" id="cd03233">
    <property type="entry name" value="ABCG_PDR_domain1"/>
    <property type="match status" value="1"/>
</dbReference>
<dbReference type="SUPFAM" id="SSF52540">
    <property type="entry name" value="P-loop containing nucleoside triphosphate hydrolases"/>
    <property type="match status" value="2"/>
</dbReference>
<dbReference type="SMART" id="SM00382">
    <property type="entry name" value="AAA"/>
    <property type="match status" value="2"/>
</dbReference>
<dbReference type="Pfam" id="PF00005">
    <property type="entry name" value="ABC_tran"/>
    <property type="match status" value="2"/>
</dbReference>
<dbReference type="InterPro" id="IPR029481">
    <property type="entry name" value="ABC_trans_N"/>
</dbReference>
<evidence type="ECO:0000256" key="2">
    <source>
        <dbReference type="ARBA" id="ARBA00006012"/>
    </source>
</evidence>
<feature type="transmembrane region" description="Helical" evidence="11">
    <location>
        <begin position="1350"/>
        <end position="1369"/>
    </location>
</feature>
<comment type="subcellular location">
    <subcellularLocation>
        <location evidence="1">Membrane</location>
        <topology evidence="1">Multi-pass membrane protein</topology>
    </subcellularLocation>
</comment>
<sequence length="1426" mass="161568">MEPENISDIRGSSLRGSLKLSVNSTKSIWGNNGMEIFSRSSRHEDDEEALKWAALEKLPTFDRLRKGLLFGSQGAAAEVDIHDLGFQERRKLLERLVKIADEDNEKFLLKLRQRIDTVGIDLPSIEVRFEHLNIEADAYIGSRALPTFTNFLTNFLETMLTSLHILSNQKRKLTILDDVSGIIKPCRMTLLLGPPGSGKTTLLLALAGKLDPALKVTGKVTYNGHEMNEFVPQRTAAYISQHDLHIGEMTVRETLEFSARCQGVGSRYDMLAELSRREKAAKIKPDPDIDIFMKAAATQGQEANVVTDYVLKLLGLDICADTLVGDEMIRGISGGQKKRVTTGEMLVGPSKALFMDEISTGLDSSTTYSIVNSLRQSVQILNGTAVISLLQPAPETYNLFDDIIQLSEGQIVYQGPREDVLGFFESMGFKCPDRKGVADFLQEVTSQKDQQQYWVRRDETYRFITSKEFSEAYQSFHVGRKIGNELAASYDKSKSHPAALTTQKYGIGKKQLLKICTERELLLMKRNSFVYIFKFTQLSIVALVTMTLFFRTEMPRDSMDDGGIYAGALFFAVVMNMFNGMSEIAMTIYKLPVFYKQRDLLFFPSWAYAIPSWILKIPLTFVEVGLWVFLTYYVIGFDPSPARLFKHFLLLILVNQMASGLFRFIGALGRTMGVANTFGTFALLLQFALGGFVLSQDNVKKWWIWGYWSSPLMYSTNSIFVNEFDGKEWKEISPNGIEPLGVAVVRSRGFFPYAYWYWIGIGALIGFTIVFNICYNLALAYLNPFGKPQAMITKDSEDAKTTSNEKEQSNSEGQSKKKGMVLPFEPHSITFDEVIYSVDMPQEMKDQGATEDRLVLLKGVSGAFRPGVLTALMGVSGAGKTTLMDVLAGRKTGGYIEGSIKISGYPKKHETFARISGYCEQNDIHSPYVTVYESLVYSAWLRLPHDVDEKTRKMFVDEVMELVELTILRSALVGLPGVSGLSTEQRKRLTIAVELVANPSIIFMDEPTSGLDARAAAIVMRTVRNTVDTARTVVCTIHQPSIDIFESFDELFLMKRGGQEIYVGPLGHRSCHLIKYFESMSGVSKIQDGYNPATWMLEVTTSAQEMMLGVDFADLYKRSDLYRRNKVLISELNAPRPGTKDLHFDSQYAQPFWTQCMACLWKQHWSYWHNPAYTAIRFLFTIFVALAIGTMFWDLGTKMGNNQDLFNAMGSMYAAVLFLGFQNTASVLPVVAVERTVFYRERAAGMYSAFPYAFGQVFVEMPYVFVQAVFYGVIVYAMIGFEWTVTKFFWYLFITYFTFLYFTFYGMMSVAVTPNQNIAQIVIVFFIAMWNLFSGFIIPRPRIPIWWRWYYWACPVAWTLYGLVVSQFGDLRNKINDDETVEQFLRRYFGFKHDFLGVVAVVTVAYPVLFAFIFALAVKVFNFQRR</sequence>
<feature type="transmembrane region" description="Helical" evidence="11">
    <location>
        <begin position="1318"/>
        <end position="1338"/>
    </location>
</feature>
<name>A0A314L3E9_NICAT</name>
<protein>
    <submittedName>
        <fullName evidence="13">Pleiotropic drug resistance protein 1</fullName>
    </submittedName>
</protein>
<evidence type="ECO:0000256" key="6">
    <source>
        <dbReference type="ARBA" id="ARBA00022741"/>
    </source>
</evidence>
<keyword evidence="3" id="KW-0813">Transport</keyword>
<accession>A0A314L3E9</accession>
<feature type="transmembrane region" description="Helical" evidence="11">
    <location>
        <begin position="1288"/>
        <end position="1312"/>
    </location>
</feature>
<evidence type="ECO:0000256" key="5">
    <source>
        <dbReference type="ARBA" id="ARBA00022737"/>
    </source>
</evidence>
<keyword evidence="9 11" id="KW-0472">Membrane</keyword>
<feature type="transmembrane region" description="Helical" evidence="11">
    <location>
        <begin position="755"/>
        <end position="782"/>
    </location>
</feature>
<dbReference type="KEGG" id="nau:109242426"/>
<feature type="transmembrane region" description="Helical" evidence="11">
    <location>
        <begin position="1213"/>
        <end position="1231"/>
    </location>
</feature>
<keyword evidence="8 11" id="KW-1133">Transmembrane helix</keyword>
<dbReference type="GO" id="GO:0005524">
    <property type="term" value="F:ATP binding"/>
    <property type="evidence" value="ECO:0007669"/>
    <property type="project" value="UniProtKB-KW"/>
</dbReference>
<evidence type="ECO:0000259" key="12">
    <source>
        <dbReference type="PROSITE" id="PS50893"/>
    </source>
</evidence>
<dbReference type="InterPro" id="IPR013581">
    <property type="entry name" value="PDR_assoc"/>
</dbReference>
<feature type="transmembrane region" description="Helical" evidence="11">
    <location>
        <begin position="609"/>
        <end position="635"/>
    </location>
</feature>
<dbReference type="GO" id="GO:0005886">
    <property type="term" value="C:plasma membrane"/>
    <property type="evidence" value="ECO:0007669"/>
    <property type="project" value="UniProtKB-ARBA"/>
</dbReference>
<feature type="transmembrane region" description="Helical" evidence="11">
    <location>
        <begin position="1395"/>
        <end position="1418"/>
    </location>
</feature>
<feature type="transmembrane region" description="Helical" evidence="11">
    <location>
        <begin position="674"/>
        <end position="695"/>
    </location>
</feature>
<dbReference type="InterPro" id="IPR003439">
    <property type="entry name" value="ABC_transporter-like_ATP-bd"/>
</dbReference>
<reference evidence="13" key="1">
    <citation type="submission" date="2016-11" db="EMBL/GenBank/DDBJ databases">
        <title>The genome of Nicotiana attenuata.</title>
        <authorList>
            <person name="Xu S."/>
            <person name="Brockmoeller T."/>
            <person name="Gaquerel E."/>
            <person name="Navarro A."/>
            <person name="Kuhl H."/>
            <person name="Gase K."/>
            <person name="Ling Z."/>
            <person name="Zhou W."/>
            <person name="Kreitzer C."/>
            <person name="Stanke M."/>
            <person name="Tang H."/>
            <person name="Lyons E."/>
            <person name="Pandey P."/>
            <person name="Pandey S.P."/>
            <person name="Timmermann B."/>
            <person name="Baldwin I.T."/>
        </authorList>
    </citation>
    <scope>NUCLEOTIDE SEQUENCE [LARGE SCALE GENOMIC DNA]</scope>
    <source>
        <strain evidence="13">UT</strain>
    </source>
</reference>
<keyword evidence="6" id="KW-0547">Nucleotide-binding</keyword>
<feature type="transmembrane region" description="Helical" evidence="11">
    <location>
        <begin position="562"/>
        <end position="589"/>
    </location>
</feature>
<evidence type="ECO:0000256" key="11">
    <source>
        <dbReference type="SAM" id="Phobius"/>
    </source>
</evidence>
<dbReference type="PROSITE" id="PS50893">
    <property type="entry name" value="ABC_TRANSPORTER_2"/>
    <property type="match status" value="2"/>
</dbReference>
<evidence type="ECO:0000256" key="10">
    <source>
        <dbReference type="SAM" id="MobiDB-lite"/>
    </source>
</evidence>
<dbReference type="Gramene" id="OIT36140">
    <property type="protein sequence ID" value="OIT36140"/>
    <property type="gene ID" value="A4A49_09054"/>
</dbReference>
<dbReference type="Proteomes" id="UP000187609">
    <property type="component" value="Unassembled WGS sequence"/>
</dbReference>
<organism evidence="13 14">
    <name type="scientific">Nicotiana attenuata</name>
    <name type="common">Coyote tobacco</name>
    <dbReference type="NCBI Taxonomy" id="49451"/>
    <lineage>
        <taxon>Eukaryota</taxon>
        <taxon>Viridiplantae</taxon>
        <taxon>Streptophyta</taxon>
        <taxon>Embryophyta</taxon>
        <taxon>Tracheophyta</taxon>
        <taxon>Spermatophyta</taxon>
        <taxon>Magnoliopsida</taxon>
        <taxon>eudicotyledons</taxon>
        <taxon>Gunneridae</taxon>
        <taxon>Pentapetalae</taxon>
        <taxon>asterids</taxon>
        <taxon>lamiids</taxon>
        <taxon>Solanales</taxon>
        <taxon>Solanaceae</taxon>
        <taxon>Nicotianoideae</taxon>
        <taxon>Nicotianeae</taxon>
        <taxon>Nicotiana</taxon>
    </lineage>
</organism>
<evidence type="ECO:0000313" key="14">
    <source>
        <dbReference type="Proteomes" id="UP000187609"/>
    </source>
</evidence>
<feature type="transmembrane region" description="Helical" evidence="11">
    <location>
        <begin position="1172"/>
        <end position="1193"/>
    </location>
</feature>
<evidence type="ECO:0000256" key="4">
    <source>
        <dbReference type="ARBA" id="ARBA00022692"/>
    </source>
</evidence>
<dbReference type="PANTHER" id="PTHR48040:SF20">
    <property type="entry name" value="PLEIOTROPIC DRUG RESISTANCE PROTEIN 1"/>
    <property type="match status" value="1"/>
</dbReference>
<feature type="transmembrane region" description="Helical" evidence="11">
    <location>
        <begin position="529"/>
        <end position="550"/>
    </location>
</feature>
<dbReference type="Pfam" id="PF01061">
    <property type="entry name" value="ABC2_membrane"/>
    <property type="match status" value="2"/>
</dbReference>
<dbReference type="GO" id="GO:0009914">
    <property type="term" value="P:hormone transport"/>
    <property type="evidence" value="ECO:0007669"/>
    <property type="project" value="UniProtKB-ARBA"/>
</dbReference>
<dbReference type="PANTHER" id="PTHR48040">
    <property type="entry name" value="PLEIOTROPIC DRUG RESISTANCE PROTEIN 1-LIKE ISOFORM X1"/>
    <property type="match status" value="1"/>
</dbReference>
<dbReference type="GeneID" id="109242426"/>
<feature type="region of interest" description="Disordered" evidence="10">
    <location>
        <begin position="794"/>
        <end position="818"/>
    </location>
</feature>
<dbReference type="Pfam" id="PF14510">
    <property type="entry name" value="ABC_trans_N"/>
    <property type="match status" value="1"/>
</dbReference>
<dbReference type="FunFam" id="3.40.50.300:FF:000059">
    <property type="entry name" value="ABC transporter G family member 40"/>
    <property type="match status" value="1"/>
</dbReference>
<evidence type="ECO:0000256" key="1">
    <source>
        <dbReference type="ARBA" id="ARBA00004141"/>
    </source>
</evidence>
<feature type="domain" description="ABC transporter" evidence="12">
    <location>
        <begin position="160"/>
        <end position="433"/>
    </location>
</feature>
<dbReference type="GO" id="GO:2000032">
    <property type="term" value="P:regulation of secondary shoot formation"/>
    <property type="evidence" value="ECO:0007669"/>
    <property type="project" value="UniProtKB-ARBA"/>
</dbReference>
<dbReference type="Pfam" id="PF08370">
    <property type="entry name" value="PDR_assoc"/>
    <property type="match status" value="1"/>
</dbReference>
<dbReference type="EMBL" id="MJEQ01000466">
    <property type="protein sequence ID" value="OIT36140.1"/>
    <property type="molecule type" value="Genomic_DNA"/>
</dbReference>
<dbReference type="OrthoDB" id="66620at2759"/>
<dbReference type="FunFam" id="3.40.50.300:FF:000179">
    <property type="entry name" value="ABC transporter G family member 34"/>
    <property type="match status" value="1"/>
</dbReference>
<proteinExistence type="inferred from homology"/>
<feature type="transmembrane region" description="Helical" evidence="11">
    <location>
        <begin position="647"/>
        <end position="668"/>
    </location>
</feature>
<evidence type="ECO:0000256" key="8">
    <source>
        <dbReference type="ARBA" id="ARBA00022989"/>
    </source>
</evidence>
<feature type="domain" description="ABC transporter" evidence="12">
    <location>
        <begin position="829"/>
        <end position="1081"/>
    </location>
</feature>
<dbReference type="SMR" id="A0A314L3E9"/>
<evidence type="ECO:0000256" key="7">
    <source>
        <dbReference type="ARBA" id="ARBA00022840"/>
    </source>
</evidence>
<dbReference type="InterPro" id="IPR034003">
    <property type="entry name" value="ABCG_PDR_2"/>
</dbReference>
<keyword evidence="14" id="KW-1185">Reference proteome</keyword>
<dbReference type="InterPro" id="IPR013525">
    <property type="entry name" value="ABC2_TM"/>
</dbReference>
<evidence type="ECO:0000313" key="13">
    <source>
        <dbReference type="EMBL" id="OIT36140.1"/>
    </source>
</evidence>
<dbReference type="GO" id="GO:0140359">
    <property type="term" value="F:ABC-type transporter activity"/>
    <property type="evidence" value="ECO:0007669"/>
    <property type="project" value="InterPro"/>
</dbReference>
<keyword evidence="5" id="KW-0677">Repeat</keyword>
<feature type="compositionally biased region" description="Basic and acidic residues" evidence="10">
    <location>
        <begin position="794"/>
        <end position="809"/>
    </location>
</feature>
<evidence type="ECO:0000256" key="3">
    <source>
        <dbReference type="ARBA" id="ARBA00022448"/>
    </source>
</evidence>
<dbReference type="InterPro" id="IPR034001">
    <property type="entry name" value="ABCG_PDR_1"/>
</dbReference>
<keyword evidence="7" id="KW-0067">ATP-binding</keyword>
<comment type="caution">
    <text evidence="13">The sequence shown here is derived from an EMBL/GenBank/DDBJ whole genome shotgun (WGS) entry which is preliminary data.</text>
</comment>
<dbReference type="InterPro" id="IPR027417">
    <property type="entry name" value="P-loop_NTPase"/>
</dbReference>
<evidence type="ECO:0000256" key="9">
    <source>
        <dbReference type="ARBA" id="ARBA00023136"/>
    </source>
</evidence>
<dbReference type="CDD" id="cd03232">
    <property type="entry name" value="ABCG_PDR_domain2"/>
    <property type="match status" value="1"/>
</dbReference>